<sequence>MQLKHLTLLAASHAASVTAQQTLGDVLNTQAETLSSLASFLQSEETIYEVFNNARDVTLLAPSNDALAKIQNTPLASSLLADPQFLTAFLSYHVLNGTFYASNLTTEPTQFIPTLLDLNGYSSITGGQRLQVQTDDSGGVSFLSGDGTTSLVTSVNFNYTGGTIHVIDNVVTIPANVSTTLLNANLTATLGAVVQAGVADTLTNTRDLTIFAPTNAAFEAIGNLVAGLTAEELANILGYHVIPGAVVYSTDVTDGASVASLQGEELNFRVVDGNVWVNSAKVVQANVLIANGVVHVIDGVLNPANADAQPNPAASSPAPAFSGASSTGGVPFTSGIVAPTSTSGPAPSASGSDAPVTAGAAPMKTAAVAAAALFGGAAAVLANL</sequence>
<dbReference type="SUPFAM" id="SSF82153">
    <property type="entry name" value="FAS1 domain"/>
    <property type="match status" value="2"/>
</dbReference>
<dbReference type="Gene3D" id="2.30.180.10">
    <property type="entry name" value="FAS1 domain"/>
    <property type="match status" value="2"/>
</dbReference>
<dbReference type="PANTHER" id="PTHR10900:SF77">
    <property type="entry name" value="FI19380P1"/>
    <property type="match status" value="1"/>
</dbReference>
<feature type="signal peptide" evidence="2">
    <location>
        <begin position="1"/>
        <end position="19"/>
    </location>
</feature>
<evidence type="ECO:0000313" key="4">
    <source>
        <dbReference type="EMBL" id="KAK4185460.1"/>
    </source>
</evidence>
<feature type="chain" id="PRO_5043005350" evidence="2">
    <location>
        <begin position="20"/>
        <end position="384"/>
    </location>
</feature>
<feature type="domain" description="FAS1" evidence="3">
    <location>
        <begin position="174"/>
        <end position="301"/>
    </location>
</feature>
<evidence type="ECO:0000259" key="3">
    <source>
        <dbReference type="PROSITE" id="PS50213"/>
    </source>
</evidence>
<proteinExistence type="predicted"/>
<dbReference type="PANTHER" id="PTHR10900">
    <property type="entry name" value="PERIOSTIN-RELATED"/>
    <property type="match status" value="1"/>
</dbReference>
<evidence type="ECO:0000313" key="5">
    <source>
        <dbReference type="Proteomes" id="UP001302126"/>
    </source>
</evidence>
<protein>
    <submittedName>
        <fullName evidence="4">FAS1 domain-containing protein</fullName>
    </submittedName>
</protein>
<dbReference type="GO" id="GO:0000329">
    <property type="term" value="C:fungal-type vacuole membrane"/>
    <property type="evidence" value="ECO:0007669"/>
    <property type="project" value="TreeGrafter"/>
</dbReference>
<dbReference type="AlphaFoldDB" id="A0AAN6WNZ5"/>
<evidence type="ECO:0000256" key="2">
    <source>
        <dbReference type="SAM" id="SignalP"/>
    </source>
</evidence>
<evidence type="ECO:0000256" key="1">
    <source>
        <dbReference type="SAM" id="MobiDB-lite"/>
    </source>
</evidence>
<dbReference type="PROSITE" id="PS50213">
    <property type="entry name" value="FAS1"/>
    <property type="match status" value="2"/>
</dbReference>
<dbReference type="EMBL" id="MU864449">
    <property type="protein sequence ID" value="KAK4185460.1"/>
    <property type="molecule type" value="Genomic_DNA"/>
</dbReference>
<accession>A0AAN6WNZ5</accession>
<dbReference type="InterPro" id="IPR050904">
    <property type="entry name" value="Adhesion/Biosynth-related"/>
</dbReference>
<dbReference type="Pfam" id="PF02469">
    <property type="entry name" value="Fasciclin"/>
    <property type="match status" value="2"/>
</dbReference>
<gene>
    <name evidence="4" type="ORF">QBC35DRAFT_503628</name>
</gene>
<keyword evidence="5" id="KW-1185">Reference proteome</keyword>
<name>A0AAN6WNZ5_9PEZI</name>
<dbReference type="Proteomes" id="UP001302126">
    <property type="component" value="Unassembled WGS sequence"/>
</dbReference>
<dbReference type="FunFam" id="2.30.180.10:FF:000032">
    <property type="entry name" value="Fasciclin domain-containing protein, putative"/>
    <property type="match status" value="1"/>
</dbReference>
<dbReference type="InterPro" id="IPR036378">
    <property type="entry name" value="FAS1_dom_sf"/>
</dbReference>
<feature type="domain" description="FAS1" evidence="3">
    <location>
        <begin position="21"/>
        <end position="171"/>
    </location>
</feature>
<feature type="region of interest" description="Disordered" evidence="1">
    <location>
        <begin position="335"/>
        <end position="355"/>
    </location>
</feature>
<reference evidence="4" key="1">
    <citation type="journal article" date="2023" name="Mol. Phylogenet. Evol.">
        <title>Genome-scale phylogeny and comparative genomics of the fungal order Sordariales.</title>
        <authorList>
            <person name="Hensen N."/>
            <person name="Bonometti L."/>
            <person name="Westerberg I."/>
            <person name="Brannstrom I.O."/>
            <person name="Guillou S."/>
            <person name="Cros-Aarteil S."/>
            <person name="Calhoun S."/>
            <person name="Haridas S."/>
            <person name="Kuo A."/>
            <person name="Mondo S."/>
            <person name="Pangilinan J."/>
            <person name="Riley R."/>
            <person name="LaButti K."/>
            <person name="Andreopoulos B."/>
            <person name="Lipzen A."/>
            <person name="Chen C."/>
            <person name="Yan M."/>
            <person name="Daum C."/>
            <person name="Ng V."/>
            <person name="Clum A."/>
            <person name="Steindorff A."/>
            <person name="Ohm R.A."/>
            <person name="Martin F."/>
            <person name="Silar P."/>
            <person name="Natvig D.O."/>
            <person name="Lalanne C."/>
            <person name="Gautier V."/>
            <person name="Ament-Velasquez S.L."/>
            <person name="Kruys A."/>
            <person name="Hutchinson M.I."/>
            <person name="Powell A.J."/>
            <person name="Barry K."/>
            <person name="Miller A.N."/>
            <person name="Grigoriev I.V."/>
            <person name="Debuchy R."/>
            <person name="Gladieux P."/>
            <person name="Hiltunen Thoren M."/>
            <person name="Johannesson H."/>
        </authorList>
    </citation>
    <scope>NUCLEOTIDE SEQUENCE</scope>
    <source>
        <strain evidence="4">PSN309</strain>
    </source>
</reference>
<feature type="compositionally biased region" description="Low complexity" evidence="1">
    <location>
        <begin position="338"/>
        <end position="355"/>
    </location>
</feature>
<dbReference type="InterPro" id="IPR000782">
    <property type="entry name" value="FAS1_domain"/>
</dbReference>
<keyword evidence="2" id="KW-0732">Signal</keyword>
<dbReference type="GO" id="GO:0016236">
    <property type="term" value="P:macroautophagy"/>
    <property type="evidence" value="ECO:0007669"/>
    <property type="project" value="TreeGrafter"/>
</dbReference>
<reference evidence="4" key="2">
    <citation type="submission" date="2023-05" db="EMBL/GenBank/DDBJ databases">
        <authorList>
            <consortium name="Lawrence Berkeley National Laboratory"/>
            <person name="Steindorff A."/>
            <person name="Hensen N."/>
            <person name="Bonometti L."/>
            <person name="Westerberg I."/>
            <person name="Brannstrom I.O."/>
            <person name="Guillou S."/>
            <person name="Cros-Aarteil S."/>
            <person name="Calhoun S."/>
            <person name="Haridas S."/>
            <person name="Kuo A."/>
            <person name="Mondo S."/>
            <person name="Pangilinan J."/>
            <person name="Riley R."/>
            <person name="Labutti K."/>
            <person name="Andreopoulos B."/>
            <person name="Lipzen A."/>
            <person name="Chen C."/>
            <person name="Yanf M."/>
            <person name="Daum C."/>
            <person name="Ng V."/>
            <person name="Clum A."/>
            <person name="Ohm R."/>
            <person name="Martin F."/>
            <person name="Silar P."/>
            <person name="Natvig D."/>
            <person name="Lalanne C."/>
            <person name="Gautier V."/>
            <person name="Ament-Velasquez S.L."/>
            <person name="Kruys A."/>
            <person name="Hutchinson M.I."/>
            <person name="Powell A.J."/>
            <person name="Barry K."/>
            <person name="Miller A.N."/>
            <person name="Grigoriev I.V."/>
            <person name="Debuchy R."/>
            <person name="Gladieux P."/>
            <person name="Thoren M.H."/>
            <person name="Johannesson H."/>
        </authorList>
    </citation>
    <scope>NUCLEOTIDE SEQUENCE</scope>
    <source>
        <strain evidence="4">PSN309</strain>
    </source>
</reference>
<organism evidence="4 5">
    <name type="scientific">Podospora australis</name>
    <dbReference type="NCBI Taxonomy" id="1536484"/>
    <lineage>
        <taxon>Eukaryota</taxon>
        <taxon>Fungi</taxon>
        <taxon>Dikarya</taxon>
        <taxon>Ascomycota</taxon>
        <taxon>Pezizomycotina</taxon>
        <taxon>Sordariomycetes</taxon>
        <taxon>Sordariomycetidae</taxon>
        <taxon>Sordariales</taxon>
        <taxon>Podosporaceae</taxon>
        <taxon>Podospora</taxon>
    </lineage>
</organism>
<dbReference type="SMART" id="SM00554">
    <property type="entry name" value="FAS1"/>
    <property type="match status" value="2"/>
</dbReference>
<comment type="caution">
    <text evidence="4">The sequence shown here is derived from an EMBL/GenBank/DDBJ whole genome shotgun (WGS) entry which is preliminary data.</text>
</comment>